<dbReference type="EMBL" id="JARKIE010000027">
    <property type="protein sequence ID" value="KAJ7698140.1"/>
    <property type="molecule type" value="Genomic_DNA"/>
</dbReference>
<dbReference type="AlphaFoldDB" id="A0AAD7DS74"/>
<evidence type="ECO:0000259" key="1">
    <source>
        <dbReference type="Pfam" id="PF20231"/>
    </source>
</evidence>
<sequence>TMIQAQLAKTRSEKNNLCAIPCSLYFLSSGMPRKVVDTLAHAGMNLSYNVTKTTHSRLAVGQIRRAQLAARSGHAVSWDNTHLSLSVHVEQRTLAPPKVQTGTTTLIYDICGLLDTRHLELQPILERRATAPLITFTADIRPSPSQCDSIQQHLCISIVELLVQSEADFDYLKDAPQLKHTQYRPPPSDHITNEYVLRTTKLDEGSTEGTTQVNDNIYLDQLKFDVHDLDNIAVPSYNDQKTNALIRSAQLLRMGDMSALLRLDHYQLAPGAFHVELNLSWLLLKIHRGNGDDLGSLQYFIGLLAKVRLGSAQPDFETLVSLFMQVLSGVVLHYWEVESGMTLKDLAKSKPSATKLLDLASSIFTKYASGSAEVESDAPPEDHTVRNWHLLIRDLLVFYYLRKSISSGDFGRVELLLGTLTMMFTGGGSNNYQTELLYFIQNLKKVWPEPFANIIRDNALITTSGHGYVGVDKNAEFNINFQKYFFAAKGVHASWDFLADLAPNIPLLRQLKTQFGEFLGAPWQGTRHTKVDCSEQVRKVKSKMAEFRLHLPNVTGRRWTERRATDVVETGAVILCKTGLKTWGKSYLKWLNGT</sequence>
<keyword evidence="3" id="KW-1185">Reference proteome</keyword>
<comment type="caution">
    <text evidence="2">The sequence shown here is derived from an EMBL/GenBank/DDBJ whole genome shotgun (WGS) entry which is preliminary data.</text>
</comment>
<organism evidence="2 3">
    <name type="scientific">Mycena rosella</name>
    <name type="common">Pink bonnet</name>
    <name type="synonym">Agaricus rosellus</name>
    <dbReference type="NCBI Taxonomy" id="1033263"/>
    <lineage>
        <taxon>Eukaryota</taxon>
        <taxon>Fungi</taxon>
        <taxon>Dikarya</taxon>
        <taxon>Basidiomycota</taxon>
        <taxon>Agaricomycotina</taxon>
        <taxon>Agaricomycetes</taxon>
        <taxon>Agaricomycetidae</taxon>
        <taxon>Agaricales</taxon>
        <taxon>Marasmiineae</taxon>
        <taxon>Mycenaceae</taxon>
        <taxon>Mycena</taxon>
    </lineage>
</organism>
<protein>
    <recommendedName>
        <fullName evidence="1">DUF6589 domain-containing protein</fullName>
    </recommendedName>
</protein>
<feature type="non-terminal residue" evidence="2">
    <location>
        <position position="594"/>
    </location>
</feature>
<gene>
    <name evidence="2" type="ORF">B0H17DRAFT_927846</name>
</gene>
<evidence type="ECO:0000313" key="2">
    <source>
        <dbReference type="EMBL" id="KAJ7698140.1"/>
    </source>
</evidence>
<dbReference type="InterPro" id="IPR046496">
    <property type="entry name" value="DUF6589"/>
</dbReference>
<feature type="domain" description="DUF6589" evidence="1">
    <location>
        <begin position="134"/>
        <end position="528"/>
    </location>
</feature>
<evidence type="ECO:0000313" key="3">
    <source>
        <dbReference type="Proteomes" id="UP001221757"/>
    </source>
</evidence>
<reference evidence="2" key="1">
    <citation type="submission" date="2023-03" db="EMBL/GenBank/DDBJ databases">
        <title>Massive genome expansion in bonnet fungi (Mycena s.s.) driven by repeated elements and novel gene families across ecological guilds.</title>
        <authorList>
            <consortium name="Lawrence Berkeley National Laboratory"/>
            <person name="Harder C.B."/>
            <person name="Miyauchi S."/>
            <person name="Viragh M."/>
            <person name="Kuo A."/>
            <person name="Thoen E."/>
            <person name="Andreopoulos B."/>
            <person name="Lu D."/>
            <person name="Skrede I."/>
            <person name="Drula E."/>
            <person name="Henrissat B."/>
            <person name="Morin E."/>
            <person name="Kohler A."/>
            <person name="Barry K."/>
            <person name="LaButti K."/>
            <person name="Morin E."/>
            <person name="Salamov A."/>
            <person name="Lipzen A."/>
            <person name="Mereny Z."/>
            <person name="Hegedus B."/>
            <person name="Baldrian P."/>
            <person name="Stursova M."/>
            <person name="Weitz H."/>
            <person name="Taylor A."/>
            <person name="Grigoriev I.V."/>
            <person name="Nagy L.G."/>
            <person name="Martin F."/>
            <person name="Kauserud H."/>
        </authorList>
    </citation>
    <scope>NUCLEOTIDE SEQUENCE</scope>
    <source>
        <strain evidence="2">CBHHK067</strain>
    </source>
</reference>
<proteinExistence type="predicted"/>
<accession>A0AAD7DS74</accession>
<dbReference type="Pfam" id="PF20231">
    <property type="entry name" value="DUF6589"/>
    <property type="match status" value="1"/>
</dbReference>
<dbReference type="Proteomes" id="UP001221757">
    <property type="component" value="Unassembled WGS sequence"/>
</dbReference>
<name>A0AAD7DS74_MYCRO</name>